<dbReference type="PANTHER" id="PTHR21525">
    <property type="entry name" value="MOTILE SPERM PROTEIN"/>
    <property type="match status" value="1"/>
</dbReference>
<reference evidence="4 5" key="1">
    <citation type="submission" date="2019-02" db="EMBL/GenBank/DDBJ databases">
        <title>WGS of Pseudoxanthomonas species novum from clinical isolates.</title>
        <authorList>
            <person name="Bernier A.-M."/>
            <person name="Bernard K."/>
            <person name="Vachon A."/>
        </authorList>
    </citation>
    <scope>NUCLEOTIDE SEQUENCE [LARGE SCALE GENOMIC DNA]</scope>
    <source>
        <strain evidence="3 5">NML130969</strain>
        <strain evidence="2 4">NML140781</strain>
    </source>
</reference>
<dbReference type="OrthoDB" id="5966759at2"/>
<feature type="compositionally biased region" description="Basic and acidic residues" evidence="1">
    <location>
        <begin position="1"/>
        <end position="12"/>
    </location>
</feature>
<dbReference type="Proteomes" id="UP000292087">
    <property type="component" value="Unassembled WGS sequence"/>
</dbReference>
<organism evidence="2 4">
    <name type="scientific">Pseudoxanthomonas winnipegensis</name>
    <dbReference type="NCBI Taxonomy" id="2480810"/>
    <lineage>
        <taxon>Bacteria</taxon>
        <taxon>Pseudomonadati</taxon>
        <taxon>Pseudomonadota</taxon>
        <taxon>Gammaproteobacteria</taxon>
        <taxon>Lysobacterales</taxon>
        <taxon>Lysobacteraceae</taxon>
        <taxon>Pseudoxanthomonas</taxon>
    </lineage>
</organism>
<comment type="caution">
    <text evidence="2">The sequence shown here is derived from an EMBL/GenBank/DDBJ whole genome shotgun (WGS) entry which is preliminary data.</text>
</comment>
<accession>A0A4Q8M1Y6</accession>
<evidence type="ECO:0000256" key="1">
    <source>
        <dbReference type="SAM" id="MobiDB-lite"/>
    </source>
</evidence>
<feature type="region of interest" description="Disordered" evidence="1">
    <location>
        <begin position="1"/>
        <end position="31"/>
    </location>
</feature>
<dbReference type="AlphaFoldDB" id="A0A4Q8LSW3"/>
<evidence type="ECO:0000313" key="3">
    <source>
        <dbReference type="EMBL" id="TAA40143.1"/>
    </source>
</evidence>
<dbReference type="Proteomes" id="UP000294164">
    <property type="component" value="Unassembled WGS sequence"/>
</dbReference>
<proteinExistence type="predicted"/>
<accession>A0A4Q8LSW3</accession>
<gene>
    <name evidence="3" type="ORF">EA655_13370</name>
    <name evidence="2" type="ORF">EA656_15520</name>
</gene>
<dbReference type="EMBL" id="SHMG01000008">
    <property type="protein sequence ID" value="TAA40143.1"/>
    <property type="molecule type" value="Genomic_DNA"/>
</dbReference>
<sequence length="267" mass="29323">MQVSKANDKYDPTVDETVANPNRDPITGTPGAHPVGVGVGGVVGGAAVGAAAGSVLGPIGTLIGAAVGVVAGGAVGKGVAEKLDPTVEADYWRAAHKHRPYYDPAKDFDRDYASVYGYGLQAREAEPGRSWEEREAELERDWPRNRGTSTLEWEQARPAARDAWERADRSHLAYADSDERFRTHFERAPYRGPEHQYEDFVPAYRYGTRSRFSSDFGGRMWDDTVADELRLGWNSARGSSRLDWDEAKGAVRDAYLSDEPFDGGRRG</sequence>
<evidence type="ECO:0000313" key="5">
    <source>
        <dbReference type="Proteomes" id="UP000294164"/>
    </source>
</evidence>
<protein>
    <recommendedName>
        <fullName evidence="6">Glycine zipper domain-containing protein</fullName>
    </recommendedName>
</protein>
<evidence type="ECO:0000313" key="2">
    <source>
        <dbReference type="EMBL" id="TAA33835.1"/>
    </source>
</evidence>
<name>A0A4Q8LSW3_9GAMM</name>
<evidence type="ECO:0008006" key="6">
    <source>
        <dbReference type="Google" id="ProtNLM"/>
    </source>
</evidence>
<dbReference type="PANTHER" id="PTHR21525:SF9">
    <property type="entry name" value="CHANNEL_COLICIN DOMAIN-CONTAINING PROTEIN"/>
    <property type="match status" value="1"/>
</dbReference>
<evidence type="ECO:0000313" key="4">
    <source>
        <dbReference type="Proteomes" id="UP000292087"/>
    </source>
</evidence>
<dbReference type="EMBL" id="SHMF01000004">
    <property type="protein sequence ID" value="TAA33835.1"/>
    <property type="molecule type" value="Genomic_DNA"/>
</dbReference>